<dbReference type="Proteomes" id="UP000663864">
    <property type="component" value="Unassembled WGS sequence"/>
</dbReference>
<reference evidence="2" key="1">
    <citation type="submission" date="2021-02" db="EMBL/GenBank/DDBJ databases">
        <authorList>
            <person name="Nowell W R."/>
        </authorList>
    </citation>
    <scope>NUCLEOTIDE SEQUENCE</scope>
</reference>
<protein>
    <submittedName>
        <fullName evidence="2">Uncharacterized protein</fullName>
    </submittedName>
</protein>
<name>A0A814EJ54_9BILA</name>
<keyword evidence="1" id="KW-1133">Transmembrane helix</keyword>
<accession>A0A814EJ54</accession>
<gene>
    <name evidence="3" type="ORF">JBS370_LOCUS16426</name>
    <name evidence="2" type="ORF">ZHD862_LOCUS10954</name>
</gene>
<evidence type="ECO:0000313" key="3">
    <source>
        <dbReference type="EMBL" id="CAF3820435.1"/>
    </source>
</evidence>
<organism evidence="2 4">
    <name type="scientific">Rotaria sordida</name>
    <dbReference type="NCBI Taxonomy" id="392033"/>
    <lineage>
        <taxon>Eukaryota</taxon>
        <taxon>Metazoa</taxon>
        <taxon>Spiralia</taxon>
        <taxon>Gnathifera</taxon>
        <taxon>Rotifera</taxon>
        <taxon>Eurotatoria</taxon>
        <taxon>Bdelloidea</taxon>
        <taxon>Philodinida</taxon>
        <taxon>Philodinidae</taxon>
        <taxon>Rotaria</taxon>
    </lineage>
</organism>
<comment type="caution">
    <text evidence="2">The sequence shown here is derived from an EMBL/GenBank/DDBJ whole genome shotgun (WGS) entry which is preliminary data.</text>
</comment>
<dbReference type="Proteomes" id="UP000663836">
    <property type="component" value="Unassembled WGS sequence"/>
</dbReference>
<evidence type="ECO:0000313" key="2">
    <source>
        <dbReference type="EMBL" id="CAF0969995.1"/>
    </source>
</evidence>
<keyword evidence="1" id="KW-0472">Membrane</keyword>
<feature type="transmembrane region" description="Helical" evidence="1">
    <location>
        <begin position="20"/>
        <end position="40"/>
    </location>
</feature>
<evidence type="ECO:0000313" key="4">
    <source>
        <dbReference type="Proteomes" id="UP000663864"/>
    </source>
</evidence>
<proteinExistence type="predicted"/>
<evidence type="ECO:0000256" key="1">
    <source>
        <dbReference type="SAM" id="Phobius"/>
    </source>
</evidence>
<dbReference type="EMBL" id="CAJOBD010001652">
    <property type="protein sequence ID" value="CAF3820435.1"/>
    <property type="molecule type" value="Genomic_DNA"/>
</dbReference>
<dbReference type="AlphaFoldDB" id="A0A814EJ54"/>
<sequence length="433" mass="49993">MNYGMYQGQVQHRIISSRALIIIGIGLLTFTILFVEGRWLRALVQLKNFIPRNSENNSRTTCFGNSKKSDSICQWYFLNYTPSSWENIWFTNIEEFQNNVCGRIADAQNLNKTVLAVKRLMELQKFGRNRTQSDKQHADELLSKMFYRQECINPLTKVLFQEVEVSQVIEPLIGLLRDPLTICNRINSLPASDYEGAELQSKRFFLLSVAAPFYIHSSSQNHKDILQNNIQSNKHNTDLLPWMYQRSKLNLLDMKSDIDTRNGQNILIDLGSSYFGHWGGDASAAAGRWFYEHYKRFGVKFDRIIAYEQSPLDPKTAWDQLPDDVFPVYTLINVGCAVSGKFNPWVMLKTLAKPQDHVVIKLDIDTPAIEVPLMNQLLSDSSINSLIDEVFFEHHITVNEMLRYWGGPPGRLKDSYILFTKLRQLGIRMHSWP</sequence>
<keyword evidence="1" id="KW-0812">Transmembrane</keyword>
<dbReference type="EMBL" id="CAJNOT010000403">
    <property type="protein sequence ID" value="CAF0969995.1"/>
    <property type="molecule type" value="Genomic_DNA"/>
</dbReference>